<protein>
    <submittedName>
        <fullName evidence="6">FAD-dependent oxidoreductase</fullName>
    </submittedName>
</protein>
<proteinExistence type="inferred from homology"/>
<dbReference type="EMBL" id="JAHCMY010000001">
    <property type="protein sequence ID" value="MBS9522954.1"/>
    <property type="molecule type" value="Genomic_DNA"/>
</dbReference>
<keyword evidence="7" id="KW-1185">Reference proteome</keyword>
<dbReference type="RefSeq" id="WP_213943825.1">
    <property type="nucleotide sequence ID" value="NZ_JAHCMY010000001.1"/>
</dbReference>
<dbReference type="SUPFAM" id="SSF54373">
    <property type="entry name" value="FAD-linked reductases, C-terminal domain"/>
    <property type="match status" value="1"/>
</dbReference>
<comment type="similarity">
    <text evidence="2">Belongs to the DadA oxidoreductase family.</text>
</comment>
<feature type="domain" description="FAD dependent oxidoreductase" evidence="5">
    <location>
        <begin position="4"/>
        <end position="330"/>
    </location>
</feature>
<dbReference type="Pfam" id="PF01266">
    <property type="entry name" value="DAO"/>
    <property type="match status" value="1"/>
</dbReference>
<dbReference type="InterPro" id="IPR006076">
    <property type="entry name" value="FAD-dep_OxRdtase"/>
</dbReference>
<evidence type="ECO:0000313" key="6">
    <source>
        <dbReference type="EMBL" id="MBS9522954.1"/>
    </source>
</evidence>
<accession>A0AAP2CG45</accession>
<dbReference type="Proteomes" id="UP001319104">
    <property type="component" value="Unassembled WGS sequence"/>
</dbReference>
<dbReference type="PANTHER" id="PTHR13847">
    <property type="entry name" value="SARCOSINE DEHYDROGENASE-RELATED"/>
    <property type="match status" value="1"/>
</dbReference>
<dbReference type="GO" id="GO:0016491">
    <property type="term" value="F:oxidoreductase activity"/>
    <property type="evidence" value="ECO:0007669"/>
    <property type="project" value="UniProtKB-KW"/>
</dbReference>
<evidence type="ECO:0000256" key="3">
    <source>
        <dbReference type="ARBA" id="ARBA00022630"/>
    </source>
</evidence>
<evidence type="ECO:0000256" key="2">
    <source>
        <dbReference type="ARBA" id="ARBA00009410"/>
    </source>
</evidence>
<sequence length="350" mass="40141">MEVDFLLIGQGLAGTVLSHRLIQEGKSVHLIDEPKANLSTRIAAGLYNPITGKKMVKTWLADSLFPEIGPLYRSLEKKLDAHFFHPRKIYRPFLSIEELNEWMGRSGDENFQDYIDQVISKPLYEEVVNPYGGVMLKNSGYVDLNRMLDSYQQYLLGEGLLTQERFDEEKLTVLEAYVEYNGIKASKVVYCNGLGSLDSRFFNFLPFAPVKGEVLELEEGFQPEEIINRGVFRITLPDGRLKVGSTYSKHDLDTGVTERAKEEILEKYDKLIRNGEKKIISHRYGIRPATRDRKPFLGKHPEYESVYIFNGFGAKGVSLVPYLSKMMTNLLLLNQEVDKDVNISRFFKYI</sequence>
<name>A0AAP2CG45_9BACT</name>
<evidence type="ECO:0000256" key="1">
    <source>
        <dbReference type="ARBA" id="ARBA00001974"/>
    </source>
</evidence>
<comment type="cofactor">
    <cofactor evidence="1">
        <name>FAD</name>
        <dbReference type="ChEBI" id="CHEBI:57692"/>
    </cofactor>
</comment>
<evidence type="ECO:0000259" key="5">
    <source>
        <dbReference type="Pfam" id="PF01266"/>
    </source>
</evidence>
<dbReference type="GO" id="GO:0005737">
    <property type="term" value="C:cytoplasm"/>
    <property type="evidence" value="ECO:0007669"/>
    <property type="project" value="TreeGrafter"/>
</dbReference>
<keyword evidence="3" id="KW-0285">Flavoprotein</keyword>
<organism evidence="6 7">
    <name type="scientific">Litoribacter ruber</name>
    <dbReference type="NCBI Taxonomy" id="702568"/>
    <lineage>
        <taxon>Bacteria</taxon>
        <taxon>Pseudomonadati</taxon>
        <taxon>Bacteroidota</taxon>
        <taxon>Cytophagia</taxon>
        <taxon>Cytophagales</taxon>
        <taxon>Cyclobacteriaceae</taxon>
        <taxon>Litoribacter</taxon>
    </lineage>
</organism>
<dbReference type="AlphaFoldDB" id="A0AAP2CG45"/>
<evidence type="ECO:0000256" key="4">
    <source>
        <dbReference type="ARBA" id="ARBA00023002"/>
    </source>
</evidence>
<dbReference type="Gene3D" id="3.30.9.10">
    <property type="entry name" value="D-Amino Acid Oxidase, subunit A, domain 2"/>
    <property type="match status" value="1"/>
</dbReference>
<evidence type="ECO:0000313" key="7">
    <source>
        <dbReference type="Proteomes" id="UP001319104"/>
    </source>
</evidence>
<dbReference type="SUPFAM" id="SSF51971">
    <property type="entry name" value="Nucleotide-binding domain"/>
    <property type="match status" value="1"/>
</dbReference>
<reference evidence="6 7" key="1">
    <citation type="submission" date="2021-05" db="EMBL/GenBank/DDBJ databases">
        <authorList>
            <person name="Zhang Z.D."/>
            <person name="Osman G."/>
        </authorList>
    </citation>
    <scope>NUCLEOTIDE SEQUENCE [LARGE SCALE GENOMIC DNA]</scope>
    <source>
        <strain evidence="6 7">KCTC 32217</strain>
    </source>
</reference>
<comment type="caution">
    <text evidence="6">The sequence shown here is derived from an EMBL/GenBank/DDBJ whole genome shotgun (WGS) entry which is preliminary data.</text>
</comment>
<dbReference type="InterPro" id="IPR036188">
    <property type="entry name" value="FAD/NAD-bd_sf"/>
</dbReference>
<keyword evidence="4" id="KW-0560">Oxidoreductase</keyword>
<dbReference type="Gene3D" id="3.50.50.60">
    <property type="entry name" value="FAD/NAD(P)-binding domain"/>
    <property type="match status" value="1"/>
</dbReference>
<dbReference type="PANTHER" id="PTHR13847:SF286">
    <property type="entry name" value="D-AMINO ACID DEHYDROGENASE"/>
    <property type="match status" value="1"/>
</dbReference>
<gene>
    <name evidence="6" type="ORF">KI659_02890</name>
</gene>